<evidence type="ECO:0000313" key="4">
    <source>
        <dbReference type="EMBL" id="CAE8653577.1"/>
    </source>
</evidence>
<organism evidence="4 5">
    <name type="scientific">Polarella glacialis</name>
    <name type="common">Dinoflagellate</name>
    <dbReference type="NCBI Taxonomy" id="89957"/>
    <lineage>
        <taxon>Eukaryota</taxon>
        <taxon>Sar</taxon>
        <taxon>Alveolata</taxon>
        <taxon>Dinophyceae</taxon>
        <taxon>Suessiales</taxon>
        <taxon>Suessiaceae</taxon>
        <taxon>Polarella</taxon>
    </lineage>
</organism>
<name>A0A813IPQ5_POLGL</name>
<dbReference type="AlphaFoldDB" id="A0A813IPQ5"/>
<reference evidence="4" key="1">
    <citation type="submission" date="2021-02" db="EMBL/GenBank/DDBJ databases">
        <authorList>
            <person name="Dougan E. K."/>
            <person name="Rhodes N."/>
            <person name="Thang M."/>
            <person name="Chan C."/>
        </authorList>
    </citation>
    <scope>NUCLEOTIDE SEQUENCE</scope>
</reference>
<evidence type="ECO:0000313" key="5">
    <source>
        <dbReference type="Proteomes" id="UP000626109"/>
    </source>
</evidence>
<gene>
    <name evidence="4" type="ORF">PGLA2088_LOCUS10477</name>
</gene>
<evidence type="ECO:0008006" key="6">
    <source>
        <dbReference type="Google" id="ProtNLM"/>
    </source>
</evidence>
<accession>A0A813IPQ5</accession>
<feature type="signal peptide" evidence="3">
    <location>
        <begin position="1"/>
        <end position="42"/>
    </location>
</feature>
<comment type="caution">
    <text evidence="4">The sequence shown here is derived from an EMBL/GenBank/DDBJ whole genome shotgun (WGS) entry which is preliminary data.</text>
</comment>
<feature type="coiled-coil region" evidence="1">
    <location>
        <begin position="572"/>
        <end position="606"/>
    </location>
</feature>
<dbReference type="EMBL" id="CAJNNW010011762">
    <property type="protein sequence ID" value="CAE8653577.1"/>
    <property type="molecule type" value="Genomic_DNA"/>
</dbReference>
<feature type="region of interest" description="Disordered" evidence="2">
    <location>
        <begin position="546"/>
        <end position="569"/>
    </location>
</feature>
<feature type="chain" id="PRO_5033040089" description="ShKT domain-containing protein" evidence="3">
    <location>
        <begin position="43"/>
        <end position="710"/>
    </location>
</feature>
<proteinExistence type="predicted"/>
<evidence type="ECO:0000256" key="2">
    <source>
        <dbReference type="SAM" id="MobiDB-lite"/>
    </source>
</evidence>
<feature type="compositionally biased region" description="Basic and acidic residues" evidence="2">
    <location>
        <begin position="554"/>
        <end position="569"/>
    </location>
</feature>
<dbReference type="Proteomes" id="UP000626109">
    <property type="component" value="Unassembled WGS sequence"/>
</dbReference>
<evidence type="ECO:0000256" key="1">
    <source>
        <dbReference type="SAM" id="Coils"/>
    </source>
</evidence>
<keyword evidence="3" id="KW-0732">Signal</keyword>
<evidence type="ECO:0000256" key="3">
    <source>
        <dbReference type="SAM" id="SignalP"/>
    </source>
</evidence>
<protein>
    <recommendedName>
        <fullName evidence="6">ShKT domain-containing protein</fullName>
    </recommendedName>
</protein>
<keyword evidence="1" id="KW-0175">Coiled coil</keyword>
<sequence length="710" mass="77521">MISNPLHWINWRSARRWPRTNISDASLTVLLATGLLALSVDADRCPVGSEVISFCRKSAADAESGSGCFASFASKVTESSLEHLTLRLPGASEEEEQTFAAAWAGNEALAWVTKSLQRSCDREAEIKDWQRNQCHDWKVVPLYLGEDASDENMTCEGIKSLCGRGLNAEAYCQKTCGLCSSKISVHFWGRVLRYESREQYVSTQSSAMVAKIDRSWVLRQDIIFLAKYIRESVPAKYGNAASSIGLCHGTRKGLEQKWFMEELDGYIVWGTEISDHGQLFPYTLVWDFHHPIPMMAGKASFIFSNTIDHAHNPASAIRAWMASLVPDGVLLLEGGGDGAETMTPSDPYEATMAQMQRLVLLSGPFQICDILKLGLKRWLVVAHEARGPCRKVFQPASPEKAWNACALDSNMAWLIVQLVDAIQMLSCMHLASIVWLVGASPQGDGARDGGVGGALDAFSLAMRELACSCCQVGDLAALLAKASGADHQPSLAVGGFTLLRSEPLAALLREDDELMVCPGRADSIQDQEEEEDEAVALVESPVTAEVQLTGRSHRAAESSRSDRRSEEQSARVAELEALTAEQATDIARLEAQVAQLGSRLSVATREAKAAKEHANLAETRTAPRPVTVPVAEKSWRRLEPVGHLPEGSVIKYRLDLVDGWSKRSHRSAMRMATVAKLLPGQDGGLVLRHEGGAMDVVEASRLRDVQVLDS</sequence>